<name>A0ABQ7GEV9_DUNSA</name>
<gene>
    <name evidence="3" type="ORF">DUNSADRAFT_10660</name>
</gene>
<keyword evidence="4" id="KW-1185">Reference proteome</keyword>
<keyword evidence="2" id="KW-0812">Transmembrane</keyword>
<protein>
    <submittedName>
        <fullName evidence="3">Uncharacterized protein</fullName>
    </submittedName>
</protein>
<evidence type="ECO:0000313" key="3">
    <source>
        <dbReference type="EMBL" id="KAF5833141.1"/>
    </source>
</evidence>
<evidence type="ECO:0000313" key="4">
    <source>
        <dbReference type="Proteomes" id="UP000815325"/>
    </source>
</evidence>
<evidence type="ECO:0000256" key="1">
    <source>
        <dbReference type="SAM" id="Coils"/>
    </source>
</evidence>
<organism evidence="3 4">
    <name type="scientific">Dunaliella salina</name>
    <name type="common">Green alga</name>
    <name type="synonym">Protococcus salinus</name>
    <dbReference type="NCBI Taxonomy" id="3046"/>
    <lineage>
        <taxon>Eukaryota</taxon>
        <taxon>Viridiplantae</taxon>
        <taxon>Chlorophyta</taxon>
        <taxon>core chlorophytes</taxon>
        <taxon>Chlorophyceae</taxon>
        <taxon>CS clade</taxon>
        <taxon>Chlamydomonadales</taxon>
        <taxon>Dunaliellaceae</taxon>
        <taxon>Dunaliella</taxon>
    </lineage>
</organism>
<comment type="caution">
    <text evidence="3">The sequence shown here is derived from an EMBL/GenBank/DDBJ whole genome shotgun (WGS) entry which is preliminary data.</text>
</comment>
<accession>A0ABQ7GEV9</accession>
<feature type="coiled-coil region" evidence="1">
    <location>
        <begin position="124"/>
        <end position="173"/>
    </location>
</feature>
<evidence type="ECO:0000256" key="2">
    <source>
        <dbReference type="SAM" id="Phobius"/>
    </source>
</evidence>
<proteinExistence type="predicted"/>
<dbReference type="EMBL" id="MU069828">
    <property type="protein sequence ID" value="KAF5833141.1"/>
    <property type="molecule type" value="Genomic_DNA"/>
</dbReference>
<keyword evidence="1" id="KW-0175">Coiled coil</keyword>
<dbReference type="Proteomes" id="UP000815325">
    <property type="component" value="Unassembled WGS sequence"/>
</dbReference>
<keyword evidence="2" id="KW-0472">Membrane</keyword>
<feature type="transmembrane region" description="Helical" evidence="2">
    <location>
        <begin position="25"/>
        <end position="44"/>
    </location>
</feature>
<feature type="transmembrane region" description="Helical" evidence="2">
    <location>
        <begin position="56"/>
        <end position="82"/>
    </location>
</feature>
<keyword evidence="2" id="KW-1133">Transmembrane helix</keyword>
<reference evidence="3" key="1">
    <citation type="submission" date="2017-08" db="EMBL/GenBank/DDBJ databases">
        <authorList>
            <person name="Polle J.E."/>
            <person name="Barry K."/>
            <person name="Cushman J."/>
            <person name="Schmutz J."/>
            <person name="Tran D."/>
            <person name="Hathwaick L.T."/>
            <person name="Yim W.C."/>
            <person name="Jenkins J."/>
            <person name="Mckie-Krisberg Z.M."/>
            <person name="Prochnik S."/>
            <person name="Lindquist E."/>
            <person name="Dockter R.B."/>
            <person name="Adam C."/>
            <person name="Molina H."/>
            <person name="Bunkerborg J."/>
            <person name="Jin E."/>
            <person name="Buchheim M."/>
            <person name="Magnuson J."/>
        </authorList>
    </citation>
    <scope>NUCLEOTIDE SEQUENCE</scope>
    <source>
        <strain evidence="3">CCAP 19/18</strain>
    </source>
</reference>
<sequence>MNKPGELILHPFRERRRQRERQQTIVRARYAGGMVLGLVAVHWTKKLVKRIPGVNILAIPILDMVPTAIIGPALGAAVVYGVDQGDITAARHKVKEVYRDVSRDVNNAVRDLRMDILEMRRRQAESIDRLLPELEQQVTSMERQATPALEKYYAQTQRQVAQLKKDLERGSTDTRLKLKDEEL</sequence>